<evidence type="ECO:0000256" key="9">
    <source>
        <dbReference type="ARBA" id="ARBA00023316"/>
    </source>
</evidence>
<evidence type="ECO:0000259" key="14">
    <source>
        <dbReference type="Pfam" id="PF00275"/>
    </source>
</evidence>
<dbReference type="Proteomes" id="UP001596439">
    <property type="component" value="Unassembled WGS sequence"/>
</dbReference>
<dbReference type="InterPro" id="IPR013792">
    <property type="entry name" value="RNA3'P_cycl/enolpyr_Trfase_a/b"/>
</dbReference>
<feature type="binding site" evidence="13">
    <location>
        <position position="302"/>
    </location>
    <ligand>
        <name>UDP-N-acetyl-alpha-D-glucosamine</name>
        <dbReference type="ChEBI" id="CHEBI:57705"/>
    </ligand>
</feature>
<dbReference type="InterPro" id="IPR005750">
    <property type="entry name" value="UDP_GlcNAc_COvinyl_MurA"/>
</dbReference>
<evidence type="ECO:0000313" key="15">
    <source>
        <dbReference type="EMBL" id="MFC7388748.1"/>
    </source>
</evidence>
<dbReference type="HAMAP" id="MF_00111">
    <property type="entry name" value="MurA"/>
    <property type="match status" value="1"/>
</dbReference>
<dbReference type="NCBIfam" id="NF006873">
    <property type="entry name" value="PRK09369.1"/>
    <property type="match status" value="1"/>
</dbReference>
<protein>
    <recommendedName>
        <fullName evidence="13">UDP-N-acetylglucosamine 1-carboxyvinyltransferase</fullName>
        <ecNumber evidence="13">2.5.1.7</ecNumber>
    </recommendedName>
    <alternativeName>
        <fullName evidence="13">Enoylpyruvate transferase</fullName>
    </alternativeName>
    <alternativeName>
        <fullName evidence="13">UDP-N-acetylglucosamine enolpyruvyl transferase</fullName>
        <shortName evidence="13">EPT</shortName>
    </alternativeName>
</protein>
<dbReference type="GO" id="GO:0008760">
    <property type="term" value="F:UDP-N-acetylglucosamine 1-carboxyvinyltransferase activity"/>
    <property type="evidence" value="ECO:0007669"/>
    <property type="project" value="UniProtKB-EC"/>
</dbReference>
<dbReference type="InterPro" id="IPR050068">
    <property type="entry name" value="MurA_subfamily"/>
</dbReference>
<dbReference type="Gene3D" id="3.65.10.10">
    <property type="entry name" value="Enolpyruvate transferase domain"/>
    <property type="match status" value="2"/>
</dbReference>
<comment type="catalytic activity">
    <reaction evidence="12 13">
        <text>phosphoenolpyruvate + UDP-N-acetyl-alpha-D-glucosamine = UDP-N-acetyl-3-O-(1-carboxyvinyl)-alpha-D-glucosamine + phosphate</text>
        <dbReference type="Rhea" id="RHEA:18681"/>
        <dbReference type="ChEBI" id="CHEBI:43474"/>
        <dbReference type="ChEBI" id="CHEBI:57705"/>
        <dbReference type="ChEBI" id="CHEBI:58702"/>
        <dbReference type="ChEBI" id="CHEBI:68483"/>
        <dbReference type="EC" id="2.5.1.7"/>
    </reaction>
</comment>
<feature type="domain" description="Enolpyruvate transferase" evidence="14">
    <location>
        <begin position="8"/>
        <end position="403"/>
    </location>
</feature>
<dbReference type="CDD" id="cd01555">
    <property type="entry name" value="UdpNAET"/>
    <property type="match status" value="1"/>
</dbReference>
<evidence type="ECO:0000256" key="7">
    <source>
        <dbReference type="ARBA" id="ARBA00022984"/>
    </source>
</evidence>
<dbReference type="InterPro" id="IPR001986">
    <property type="entry name" value="Enolpyruvate_Tfrase_dom"/>
</dbReference>
<keyword evidence="4 13" id="KW-0132">Cell division</keyword>
<evidence type="ECO:0000256" key="11">
    <source>
        <dbReference type="ARBA" id="ARBA00038367"/>
    </source>
</evidence>
<evidence type="ECO:0000256" key="1">
    <source>
        <dbReference type="ARBA" id="ARBA00004496"/>
    </source>
</evidence>
<organism evidence="15 16">
    <name type="scientific">Exiguobacterium aestuarii</name>
    <dbReference type="NCBI Taxonomy" id="273527"/>
    <lineage>
        <taxon>Bacteria</taxon>
        <taxon>Bacillati</taxon>
        <taxon>Bacillota</taxon>
        <taxon>Bacilli</taxon>
        <taxon>Bacillales</taxon>
        <taxon>Bacillales Family XII. Incertae Sedis</taxon>
        <taxon>Exiguobacterium</taxon>
    </lineage>
</organism>
<dbReference type="EMBL" id="JBHTCE010000001">
    <property type="protein sequence ID" value="MFC7388748.1"/>
    <property type="molecule type" value="Genomic_DNA"/>
</dbReference>
<name>A0ABW2PME7_9BACL</name>
<evidence type="ECO:0000256" key="10">
    <source>
        <dbReference type="ARBA" id="ARBA00023317"/>
    </source>
</evidence>
<comment type="subcellular location">
    <subcellularLocation>
        <location evidence="1 13">Cytoplasm</location>
    </subcellularLocation>
</comment>
<evidence type="ECO:0000256" key="12">
    <source>
        <dbReference type="ARBA" id="ARBA00047527"/>
    </source>
</evidence>
<comment type="caution">
    <text evidence="15">The sequence shown here is derived from an EMBL/GenBank/DDBJ whole genome shotgun (WGS) entry which is preliminary data.</text>
</comment>
<dbReference type="SUPFAM" id="SSF55205">
    <property type="entry name" value="EPT/RTPC-like"/>
    <property type="match status" value="1"/>
</dbReference>
<evidence type="ECO:0000256" key="5">
    <source>
        <dbReference type="ARBA" id="ARBA00022679"/>
    </source>
</evidence>
<feature type="binding site" evidence="13">
    <location>
        <position position="324"/>
    </location>
    <ligand>
        <name>UDP-N-acetyl-alpha-D-glucosamine</name>
        <dbReference type="ChEBI" id="CHEBI:57705"/>
    </ligand>
</feature>
<evidence type="ECO:0000256" key="6">
    <source>
        <dbReference type="ARBA" id="ARBA00022960"/>
    </source>
</evidence>
<comment type="pathway">
    <text evidence="2 13">Cell wall biogenesis; peptidoglycan biosynthesis.</text>
</comment>
<dbReference type="InterPro" id="IPR036968">
    <property type="entry name" value="Enolpyruvate_Tfrase_sf"/>
</dbReference>
<keyword evidence="3 13" id="KW-0963">Cytoplasm</keyword>
<reference evidence="16" key="1">
    <citation type="journal article" date="2019" name="Int. J. Syst. Evol. Microbiol.">
        <title>The Global Catalogue of Microorganisms (GCM) 10K type strain sequencing project: providing services to taxonomists for standard genome sequencing and annotation.</title>
        <authorList>
            <consortium name="The Broad Institute Genomics Platform"/>
            <consortium name="The Broad Institute Genome Sequencing Center for Infectious Disease"/>
            <person name="Wu L."/>
            <person name="Ma J."/>
        </authorList>
    </citation>
    <scope>NUCLEOTIDE SEQUENCE [LARGE SCALE GENOMIC DNA]</scope>
    <source>
        <strain evidence="16">CCUG 55590</strain>
    </source>
</reference>
<accession>A0ABW2PME7</accession>
<dbReference type="PANTHER" id="PTHR43783:SF2">
    <property type="entry name" value="UDP-N-ACETYLGLUCOSAMINE 1-CARBOXYVINYLTRANSFERASE 2"/>
    <property type="match status" value="1"/>
</dbReference>
<evidence type="ECO:0000256" key="2">
    <source>
        <dbReference type="ARBA" id="ARBA00004752"/>
    </source>
</evidence>
<dbReference type="RefSeq" id="WP_214786249.1">
    <property type="nucleotide sequence ID" value="NZ_JANIEL010000005.1"/>
</dbReference>
<dbReference type="Pfam" id="PF00275">
    <property type="entry name" value="EPSP_synthase"/>
    <property type="match status" value="1"/>
</dbReference>
<keyword evidence="16" id="KW-1185">Reference proteome</keyword>
<keyword evidence="6 13" id="KW-0133">Cell shape</keyword>
<keyword evidence="9 13" id="KW-0961">Cell wall biogenesis/degradation</keyword>
<dbReference type="PANTHER" id="PTHR43783">
    <property type="entry name" value="UDP-N-ACETYLGLUCOSAMINE 1-CARBOXYVINYLTRANSFERASE"/>
    <property type="match status" value="1"/>
</dbReference>
<comment type="function">
    <text evidence="13">Cell wall formation. Adds enolpyruvyl to UDP-N-acetylglucosamine.</text>
</comment>
<dbReference type="NCBIfam" id="TIGR01072">
    <property type="entry name" value="murA"/>
    <property type="match status" value="1"/>
</dbReference>
<keyword evidence="7 13" id="KW-0573">Peptidoglycan synthesis</keyword>
<proteinExistence type="inferred from homology"/>
<evidence type="ECO:0000256" key="4">
    <source>
        <dbReference type="ARBA" id="ARBA00022618"/>
    </source>
</evidence>
<feature type="binding site" evidence="13">
    <location>
        <begin position="121"/>
        <end position="125"/>
    </location>
    <ligand>
        <name>UDP-N-acetyl-alpha-D-glucosamine</name>
        <dbReference type="ChEBI" id="CHEBI:57705"/>
    </ligand>
</feature>
<gene>
    <name evidence="13 15" type="primary">murA</name>
    <name evidence="15" type="ORF">ACFQO8_01255</name>
</gene>
<evidence type="ECO:0000313" key="16">
    <source>
        <dbReference type="Proteomes" id="UP001596439"/>
    </source>
</evidence>
<dbReference type="EC" id="2.5.1.7" evidence="13"/>
<keyword evidence="10" id="KW-0670">Pyruvate</keyword>
<evidence type="ECO:0000256" key="8">
    <source>
        <dbReference type="ARBA" id="ARBA00023306"/>
    </source>
</evidence>
<evidence type="ECO:0000256" key="13">
    <source>
        <dbReference type="HAMAP-Rule" id="MF_00111"/>
    </source>
</evidence>
<comment type="caution">
    <text evidence="13">Lacks conserved residue(s) required for the propagation of feature annotation.</text>
</comment>
<keyword evidence="5 13" id="KW-0808">Transferase</keyword>
<evidence type="ECO:0000256" key="3">
    <source>
        <dbReference type="ARBA" id="ARBA00022490"/>
    </source>
</evidence>
<sequence length="418" mass="44941">MEILHIVGQQQLEGTVEISGAKQSALPCLVAALLTEESVTIENVPMIEDVEVMVNLLRELGVRVEREGERTTIHSNEAVAMPLLGSETRKVRAAVYLLGVFAARFGKGAVGLPGGYAIGPRPIDLHLKALERLGIHVENESGLYHVRVEELVGNRIYLDLRSFGATVSAMLAAVLAKGTTVIENAACDPEVVDVATMLTSMGAHVSGAGTDEIRIKGVERLHGCTHTLIPDRLEAGTFMMFGAVSGSVTVQPVIPTHLEGVIQKLLDFGAEVEVGEESVTVTAKKFVPTDIRVFHYSGYPSDLQPIMSAALLKADGTSIVTDKLYSQRFRHIAEMRRMNAQITLEDASAVIRGGNQLANAEMECTDARSAAALVLSALQASGESTLLHAERLNDSYVDFVGKLKQLGALVWVEDHAEV</sequence>
<keyword evidence="8 13" id="KW-0131">Cell cycle</keyword>
<comment type="similarity">
    <text evidence="11 13">Belongs to the EPSP synthase family. MurA subfamily.</text>
</comment>
<feature type="binding site" evidence="13">
    <location>
        <position position="92"/>
    </location>
    <ligand>
        <name>UDP-N-acetyl-alpha-D-glucosamine</name>
        <dbReference type="ChEBI" id="CHEBI:57705"/>
    </ligand>
</feature>